<evidence type="ECO:0000256" key="10">
    <source>
        <dbReference type="ARBA" id="ARBA00022840"/>
    </source>
</evidence>
<dbReference type="Gene3D" id="3.30.450.20">
    <property type="entry name" value="PAS domain"/>
    <property type="match status" value="1"/>
</dbReference>
<protein>
    <recommendedName>
        <fullName evidence="3">histidine kinase</fullName>
        <ecNumber evidence="3">2.7.13.3</ecNumber>
    </recommendedName>
</protein>
<dbReference type="Proteomes" id="UP000461162">
    <property type="component" value="Unassembled WGS sequence"/>
</dbReference>
<keyword evidence="9 16" id="KW-0418">Kinase</keyword>
<feature type="transmembrane region" description="Helical" evidence="14">
    <location>
        <begin position="12"/>
        <end position="33"/>
    </location>
</feature>
<dbReference type="PANTHER" id="PTHR43065">
    <property type="entry name" value="SENSOR HISTIDINE KINASE"/>
    <property type="match status" value="1"/>
</dbReference>
<dbReference type="RefSeq" id="WP_155933872.1">
    <property type="nucleotide sequence ID" value="NZ_WODC01000004.1"/>
</dbReference>
<dbReference type="Pfam" id="PF02518">
    <property type="entry name" value="HATPase_c"/>
    <property type="match status" value="1"/>
</dbReference>
<evidence type="ECO:0000256" key="11">
    <source>
        <dbReference type="ARBA" id="ARBA00022989"/>
    </source>
</evidence>
<evidence type="ECO:0000313" key="16">
    <source>
        <dbReference type="EMBL" id="MUM77592.1"/>
    </source>
</evidence>
<evidence type="ECO:0000256" key="7">
    <source>
        <dbReference type="ARBA" id="ARBA00022692"/>
    </source>
</evidence>
<dbReference type="PANTHER" id="PTHR43065:SF46">
    <property type="entry name" value="C4-DICARBOXYLATE TRANSPORT SENSOR PROTEIN DCTB"/>
    <property type="match status" value="1"/>
</dbReference>
<proteinExistence type="predicted"/>
<dbReference type="GO" id="GO:0005524">
    <property type="term" value="F:ATP binding"/>
    <property type="evidence" value="ECO:0007669"/>
    <property type="project" value="UniProtKB-KW"/>
</dbReference>
<dbReference type="InterPro" id="IPR033479">
    <property type="entry name" value="dCache_1"/>
</dbReference>
<comment type="caution">
    <text evidence="16">The sequence shown here is derived from an EMBL/GenBank/DDBJ whole genome shotgun (WGS) entry which is preliminary data.</text>
</comment>
<dbReference type="Pfam" id="PF02743">
    <property type="entry name" value="dCache_1"/>
    <property type="match status" value="1"/>
</dbReference>
<dbReference type="EMBL" id="WODC01000004">
    <property type="protein sequence ID" value="MUM77592.1"/>
    <property type="molecule type" value="Genomic_DNA"/>
</dbReference>
<comment type="subcellular location">
    <subcellularLocation>
        <location evidence="2">Cell membrane</location>
        <topology evidence="2">Multi-pass membrane protein</topology>
    </subcellularLocation>
</comment>
<dbReference type="AlphaFoldDB" id="A0A7K1KNX3"/>
<dbReference type="Gene3D" id="3.30.565.10">
    <property type="entry name" value="Histidine kinase-like ATPase, C-terminal domain"/>
    <property type="match status" value="1"/>
</dbReference>
<accession>A0A7K1KNX3</accession>
<dbReference type="PRINTS" id="PR00344">
    <property type="entry name" value="BCTRLSENSOR"/>
</dbReference>
<evidence type="ECO:0000256" key="12">
    <source>
        <dbReference type="ARBA" id="ARBA00023012"/>
    </source>
</evidence>
<dbReference type="SMART" id="SM00387">
    <property type="entry name" value="HATPase_c"/>
    <property type="match status" value="1"/>
</dbReference>
<dbReference type="InterPro" id="IPR005467">
    <property type="entry name" value="His_kinase_dom"/>
</dbReference>
<evidence type="ECO:0000256" key="14">
    <source>
        <dbReference type="SAM" id="Phobius"/>
    </source>
</evidence>
<keyword evidence="12" id="KW-0902">Two-component regulatory system</keyword>
<dbReference type="SUPFAM" id="SSF47384">
    <property type="entry name" value="Homodimeric domain of signal transducing histidine kinase"/>
    <property type="match status" value="1"/>
</dbReference>
<dbReference type="PROSITE" id="PS50109">
    <property type="entry name" value="HIS_KIN"/>
    <property type="match status" value="1"/>
</dbReference>
<feature type="domain" description="Histidine kinase" evidence="15">
    <location>
        <begin position="331"/>
        <end position="549"/>
    </location>
</feature>
<keyword evidence="7 14" id="KW-0812">Transmembrane</keyword>
<dbReference type="EC" id="2.7.13.3" evidence="3"/>
<dbReference type="Gene3D" id="1.10.287.130">
    <property type="match status" value="1"/>
</dbReference>
<dbReference type="InterPro" id="IPR003594">
    <property type="entry name" value="HATPase_dom"/>
</dbReference>
<evidence type="ECO:0000256" key="1">
    <source>
        <dbReference type="ARBA" id="ARBA00000085"/>
    </source>
</evidence>
<evidence type="ECO:0000256" key="6">
    <source>
        <dbReference type="ARBA" id="ARBA00022679"/>
    </source>
</evidence>
<evidence type="ECO:0000313" key="17">
    <source>
        <dbReference type="Proteomes" id="UP000461162"/>
    </source>
</evidence>
<dbReference type="InterPro" id="IPR036097">
    <property type="entry name" value="HisK_dim/P_sf"/>
</dbReference>
<evidence type="ECO:0000256" key="4">
    <source>
        <dbReference type="ARBA" id="ARBA00022475"/>
    </source>
</evidence>
<dbReference type="Pfam" id="PF00512">
    <property type="entry name" value="HisKA"/>
    <property type="match status" value="1"/>
</dbReference>
<evidence type="ECO:0000259" key="15">
    <source>
        <dbReference type="PROSITE" id="PS50109"/>
    </source>
</evidence>
<dbReference type="SUPFAM" id="SSF55874">
    <property type="entry name" value="ATPase domain of HSP90 chaperone/DNA topoisomerase II/histidine kinase"/>
    <property type="match status" value="1"/>
</dbReference>
<dbReference type="GO" id="GO:0005886">
    <property type="term" value="C:plasma membrane"/>
    <property type="evidence" value="ECO:0007669"/>
    <property type="project" value="UniProtKB-SubCell"/>
</dbReference>
<organism evidence="16 17">
    <name type="scientific">Pseudodesulfovibrio alkaliphilus</name>
    <dbReference type="NCBI Taxonomy" id="2661613"/>
    <lineage>
        <taxon>Bacteria</taxon>
        <taxon>Pseudomonadati</taxon>
        <taxon>Thermodesulfobacteriota</taxon>
        <taxon>Desulfovibrionia</taxon>
        <taxon>Desulfovibrionales</taxon>
        <taxon>Desulfovibrionaceae</taxon>
    </lineage>
</organism>
<dbReference type="SMART" id="SM00388">
    <property type="entry name" value="HisKA"/>
    <property type="match status" value="1"/>
</dbReference>
<keyword evidence="5" id="KW-0597">Phosphoprotein</keyword>
<evidence type="ECO:0000256" key="9">
    <source>
        <dbReference type="ARBA" id="ARBA00022777"/>
    </source>
</evidence>
<dbReference type="InterPro" id="IPR004358">
    <property type="entry name" value="Sig_transdc_His_kin-like_C"/>
</dbReference>
<comment type="catalytic activity">
    <reaction evidence="1">
        <text>ATP + protein L-histidine = ADP + protein N-phospho-L-histidine.</text>
        <dbReference type="EC" id="2.7.13.3"/>
    </reaction>
</comment>
<reference evidence="16 17" key="1">
    <citation type="submission" date="2019-11" db="EMBL/GenBank/DDBJ databases">
        <title>Pseudodesulfovibrio alkaliphilus, sp. nov., an alkaliphilic sulfate-reducing bacteria from mud volcano of Taman peninsula, Russia.</title>
        <authorList>
            <person name="Frolova A."/>
            <person name="Merkel A.Y."/>
            <person name="Slobodkin A.I."/>
        </authorList>
    </citation>
    <scope>NUCLEOTIDE SEQUENCE [LARGE SCALE GENOMIC DNA]</scope>
    <source>
        <strain evidence="16 17">F-1</strain>
    </source>
</reference>
<sequence length="550" mass="61645">MVDKKYSVLRWKIIGGTMAFSLIPLFAIGLFVYNDFQTAYHTKITKNLSTMVGDKQQALDMFLDERTAQLRTMLYSHSPENLADKVYLQKLFNATQTSAQSFVDMGFIDQSGAHVAYVGPFALGEVNYKDADWFQKTLHKGHFISDVFMGFRRFPHFIIAVSRNVSGKTWVLRATVDSDVFDSLVQAVQVGRRGDAFLVNHNNIMQTHSRFHGPILEPVSLPNHRSFKGVRVEQTDISGRKMFLGTTWLDSLRWRLVILEDPSEELSALWRTTWLLAVACLIGILVITLGAVLMAQAIVRKVMLADREKSILDASLMQSSKMAALGKLAAGVAHEVNNPLTLIREGAGWLKDMLDDESPETMKNYEEFARSLDMIELHVDRAREVTHRMLGFGRRMEPLHENVDLNVLAEQTIRFLRQEALHRNIHIDTELAPDLPRVTTDGNQLQQVILNILDNALDAVGQDGQIWVSTASDECGEVLLTIRDDGPGMSSETLNHIFEPFYTTKSVGEGTGLGLSICFSIIEKLGGRIEVRSAPGEGSVFTIRLPRPQA</sequence>
<feature type="transmembrane region" description="Helical" evidence="14">
    <location>
        <begin position="274"/>
        <end position="299"/>
    </location>
</feature>
<name>A0A7K1KNX3_9BACT</name>
<dbReference type="InterPro" id="IPR036890">
    <property type="entry name" value="HATPase_C_sf"/>
</dbReference>
<evidence type="ECO:0000256" key="3">
    <source>
        <dbReference type="ARBA" id="ARBA00012438"/>
    </source>
</evidence>
<keyword evidence="8" id="KW-0547">Nucleotide-binding</keyword>
<dbReference type="InterPro" id="IPR003661">
    <property type="entry name" value="HisK_dim/P_dom"/>
</dbReference>
<keyword evidence="11 14" id="KW-1133">Transmembrane helix</keyword>
<keyword evidence="17" id="KW-1185">Reference proteome</keyword>
<dbReference type="CDD" id="cd00082">
    <property type="entry name" value="HisKA"/>
    <property type="match status" value="1"/>
</dbReference>
<keyword evidence="4" id="KW-1003">Cell membrane</keyword>
<keyword evidence="6" id="KW-0808">Transferase</keyword>
<gene>
    <name evidence="16" type="ORF">GKC30_08105</name>
</gene>
<keyword evidence="10" id="KW-0067">ATP-binding</keyword>
<evidence type="ECO:0000256" key="13">
    <source>
        <dbReference type="ARBA" id="ARBA00023136"/>
    </source>
</evidence>
<evidence type="ECO:0000256" key="2">
    <source>
        <dbReference type="ARBA" id="ARBA00004651"/>
    </source>
</evidence>
<keyword evidence="13 14" id="KW-0472">Membrane</keyword>
<evidence type="ECO:0000256" key="5">
    <source>
        <dbReference type="ARBA" id="ARBA00022553"/>
    </source>
</evidence>
<dbReference type="GO" id="GO:0000155">
    <property type="term" value="F:phosphorelay sensor kinase activity"/>
    <property type="evidence" value="ECO:0007669"/>
    <property type="project" value="InterPro"/>
</dbReference>
<evidence type="ECO:0000256" key="8">
    <source>
        <dbReference type="ARBA" id="ARBA00022741"/>
    </source>
</evidence>